<sequence length="152" mass="18361">MKAFRQTLESSRLPKSSLRACTAVLGRHLKGKRRAYALRLLEKLRELAPRLKVPGWVSSVVELCRWFMGVVKQLFQPKLKPRRRRFRDVNEYLQYLHEQEVERVKLKRAEYERSASWAERVREWAQKQKEELAWRQKQAELARQRLRAMAWS</sequence>
<dbReference type="AlphaFoldDB" id="H5S965"/>
<dbReference type="EMBL" id="AP011637">
    <property type="protein sequence ID" value="BAL52701.1"/>
    <property type="molecule type" value="Genomic_DNA"/>
</dbReference>
<gene>
    <name evidence="1" type="ORF">HGMM_F03A04C24</name>
</gene>
<reference evidence="1" key="2">
    <citation type="journal article" date="2012" name="PLoS ONE">
        <title>A Deeply Branching Thermophilic Bacterium with an Ancient Acetyl-CoA Pathway Dominates a Subsurface Ecosystem.</title>
        <authorList>
            <person name="Takami H."/>
            <person name="Noguchi H."/>
            <person name="Takaki Y."/>
            <person name="Uchiyama I."/>
            <person name="Toyoda A."/>
            <person name="Nishi S."/>
            <person name="Chee G.-J."/>
            <person name="Arai W."/>
            <person name="Nunoura T."/>
            <person name="Itoh T."/>
            <person name="Hattori M."/>
            <person name="Takai K."/>
        </authorList>
    </citation>
    <scope>NUCLEOTIDE SEQUENCE</scope>
</reference>
<proteinExistence type="predicted"/>
<protein>
    <submittedName>
        <fullName evidence="1">Uncharacterized protein</fullName>
    </submittedName>
</protein>
<reference evidence="1" key="1">
    <citation type="journal article" date="2005" name="Environ. Microbiol.">
        <title>Genetic and functional properties of uncultivated thermophilic crenarchaeotes from a subsurface gold mine as revealed by analysis of genome fragments.</title>
        <authorList>
            <person name="Nunoura T."/>
            <person name="Hirayama H."/>
            <person name="Takami H."/>
            <person name="Oida H."/>
            <person name="Nishi S."/>
            <person name="Shimamura S."/>
            <person name="Suzuki Y."/>
            <person name="Inagaki F."/>
            <person name="Takai K."/>
            <person name="Nealson K.H."/>
            <person name="Horikoshi K."/>
        </authorList>
    </citation>
    <scope>NUCLEOTIDE SEQUENCE</scope>
</reference>
<name>H5S965_9ZZZZ</name>
<organism evidence="1">
    <name type="scientific">uncultured prokaryote</name>
    <dbReference type="NCBI Taxonomy" id="198431"/>
    <lineage>
        <taxon>unclassified sequences</taxon>
        <taxon>environmental samples</taxon>
    </lineage>
</organism>
<accession>H5S965</accession>
<evidence type="ECO:0000313" key="1">
    <source>
        <dbReference type="EMBL" id="BAL52701.1"/>
    </source>
</evidence>